<dbReference type="PANTHER" id="PTHR34265">
    <property type="entry name" value="TYPE III PANTOTHENATE KINASE"/>
    <property type="match status" value="1"/>
</dbReference>
<evidence type="ECO:0000256" key="12">
    <source>
        <dbReference type="ARBA" id="ARBA00022840"/>
    </source>
</evidence>
<evidence type="ECO:0000256" key="3">
    <source>
        <dbReference type="ARBA" id="ARBA00001972"/>
    </source>
</evidence>
<comment type="cofactor">
    <cofactor evidence="2">
        <name>K(+)</name>
        <dbReference type="ChEBI" id="CHEBI:29103"/>
    </cofactor>
</comment>
<keyword evidence="10" id="KW-0547">Nucleotide-binding</keyword>
<evidence type="ECO:0000313" key="17">
    <source>
        <dbReference type="EMBL" id="UUD37010.1"/>
    </source>
</evidence>
<evidence type="ECO:0000256" key="6">
    <source>
        <dbReference type="ARBA" id="ARBA00011738"/>
    </source>
</evidence>
<dbReference type="Proteomes" id="UP001059576">
    <property type="component" value="Chromosome"/>
</dbReference>
<keyword evidence="18" id="KW-1185">Reference proteome</keyword>
<dbReference type="EMBL" id="CP101808">
    <property type="protein sequence ID" value="UUD37010.1"/>
    <property type="molecule type" value="Genomic_DNA"/>
</dbReference>
<comment type="pathway">
    <text evidence="5">Cofactor biosynthesis; coenzyme A biosynthesis; CoA from (R)-pantothenate: step 1/5.</text>
</comment>
<evidence type="ECO:0000313" key="18">
    <source>
        <dbReference type="Proteomes" id="UP001059576"/>
    </source>
</evidence>
<keyword evidence="11 17" id="KW-0418">Kinase</keyword>
<sequence>MKKLYVDLGNTYLKIFNKTSEISLLERYLVKEEDTSKDLFERILKHTSLKLNYVIYLINVNFKHQELTKLLASKFVVKVPVQEDTLYVQGTNDKAGADIIASIKALDTKNFKPSIIVSMGTFVTITYVDKYENNMFGVSKILIIPGLFRTLMLANNLLQNSVTNVEIIKNIVKKVYSLNTLNAVVFGTVQLFKSGVLGMLEKYKKTHQIFITGGDAWLFEAISWVSVDPFILIKGLDKL</sequence>
<comment type="subunit">
    <text evidence="6">Homodimer.</text>
</comment>
<evidence type="ECO:0000256" key="2">
    <source>
        <dbReference type="ARBA" id="ARBA00001958"/>
    </source>
</evidence>
<accession>A0ABY5J178</accession>
<evidence type="ECO:0000256" key="5">
    <source>
        <dbReference type="ARBA" id="ARBA00005225"/>
    </source>
</evidence>
<dbReference type="EC" id="2.7.1.33" evidence="7"/>
<evidence type="ECO:0000256" key="11">
    <source>
        <dbReference type="ARBA" id="ARBA00022777"/>
    </source>
</evidence>
<dbReference type="Pfam" id="PF03309">
    <property type="entry name" value="Pan_kinase"/>
    <property type="match status" value="1"/>
</dbReference>
<dbReference type="Gene3D" id="3.30.420.40">
    <property type="match status" value="1"/>
</dbReference>
<keyword evidence="12" id="KW-0067">ATP-binding</keyword>
<evidence type="ECO:0000256" key="4">
    <source>
        <dbReference type="ARBA" id="ARBA00004496"/>
    </source>
</evidence>
<keyword evidence="13" id="KW-0630">Potassium</keyword>
<evidence type="ECO:0000256" key="9">
    <source>
        <dbReference type="ARBA" id="ARBA00022679"/>
    </source>
</evidence>
<organism evidence="17 18">
    <name type="scientific">Mycoplasmopsis equigenitalium</name>
    <dbReference type="NCBI Taxonomy" id="114883"/>
    <lineage>
        <taxon>Bacteria</taxon>
        <taxon>Bacillati</taxon>
        <taxon>Mycoplasmatota</taxon>
        <taxon>Mycoplasmoidales</taxon>
        <taxon>Metamycoplasmataceae</taxon>
        <taxon>Mycoplasmopsis</taxon>
    </lineage>
</organism>
<evidence type="ECO:0000256" key="7">
    <source>
        <dbReference type="ARBA" id="ARBA00012102"/>
    </source>
</evidence>
<comment type="cofactor">
    <cofactor evidence="3">
        <name>NH4(+)</name>
        <dbReference type="ChEBI" id="CHEBI:28938"/>
    </cofactor>
</comment>
<dbReference type="RefSeq" id="WP_129722532.1">
    <property type="nucleotide sequence ID" value="NZ_CP101808.1"/>
</dbReference>
<dbReference type="PANTHER" id="PTHR34265:SF1">
    <property type="entry name" value="TYPE III PANTOTHENATE KINASE"/>
    <property type="match status" value="1"/>
</dbReference>
<gene>
    <name evidence="17" type="ORF">NPA09_00320</name>
</gene>
<evidence type="ECO:0000256" key="8">
    <source>
        <dbReference type="ARBA" id="ARBA00022490"/>
    </source>
</evidence>
<comment type="similarity">
    <text evidence="15">Belongs to the type III pantothenate kinase family.</text>
</comment>
<dbReference type="SUPFAM" id="SSF53067">
    <property type="entry name" value="Actin-like ATPase domain"/>
    <property type="match status" value="1"/>
</dbReference>
<comment type="catalytic activity">
    <reaction evidence="1">
        <text>(R)-pantothenate + ATP = (R)-4'-phosphopantothenate + ADP + H(+)</text>
        <dbReference type="Rhea" id="RHEA:16373"/>
        <dbReference type="ChEBI" id="CHEBI:10986"/>
        <dbReference type="ChEBI" id="CHEBI:15378"/>
        <dbReference type="ChEBI" id="CHEBI:29032"/>
        <dbReference type="ChEBI" id="CHEBI:30616"/>
        <dbReference type="ChEBI" id="CHEBI:456216"/>
        <dbReference type="EC" id="2.7.1.33"/>
    </reaction>
</comment>
<dbReference type="GO" id="GO:0004594">
    <property type="term" value="F:pantothenate kinase activity"/>
    <property type="evidence" value="ECO:0007669"/>
    <property type="project" value="UniProtKB-EC"/>
</dbReference>
<evidence type="ECO:0000256" key="16">
    <source>
        <dbReference type="ARBA" id="ARBA00040883"/>
    </source>
</evidence>
<evidence type="ECO:0000256" key="10">
    <source>
        <dbReference type="ARBA" id="ARBA00022741"/>
    </source>
</evidence>
<protein>
    <recommendedName>
        <fullName evidence="16">Type III pantothenate kinase</fullName>
        <ecNumber evidence="7">2.7.1.33</ecNumber>
    </recommendedName>
</protein>
<name>A0ABY5J178_9BACT</name>
<evidence type="ECO:0000256" key="13">
    <source>
        <dbReference type="ARBA" id="ARBA00022958"/>
    </source>
</evidence>
<evidence type="ECO:0000256" key="1">
    <source>
        <dbReference type="ARBA" id="ARBA00001206"/>
    </source>
</evidence>
<keyword evidence="8" id="KW-0963">Cytoplasm</keyword>
<evidence type="ECO:0000256" key="15">
    <source>
        <dbReference type="ARBA" id="ARBA00038036"/>
    </source>
</evidence>
<comment type="subcellular location">
    <subcellularLocation>
        <location evidence="4">Cytoplasm</location>
    </subcellularLocation>
</comment>
<reference evidence="17" key="1">
    <citation type="submission" date="2022-07" db="EMBL/GenBank/DDBJ databases">
        <title>Complete genome of Mycoplasma equigenitalium type strain T37.</title>
        <authorList>
            <person name="Spergser J."/>
        </authorList>
    </citation>
    <scope>NUCLEOTIDE SEQUENCE</scope>
    <source>
        <strain evidence="17">T37</strain>
    </source>
</reference>
<dbReference type="InterPro" id="IPR043129">
    <property type="entry name" value="ATPase_NBD"/>
</dbReference>
<keyword evidence="14" id="KW-0173">Coenzyme A biosynthesis</keyword>
<evidence type="ECO:0000256" key="14">
    <source>
        <dbReference type="ARBA" id="ARBA00022993"/>
    </source>
</evidence>
<keyword evidence="9 17" id="KW-0808">Transferase</keyword>
<dbReference type="InterPro" id="IPR004619">
    <property type="entry name" value="Type_III_PanK"/>
</dbReference>
<proteinExistence type="inferred from homology"/>